<dbReference type="CDD" id="cd00056">
    <property type="entry name" value="ENDO3c"/>
    <property type="match status" value="1"/>
</dbReference>
<evidence type="ECO:0000313" key="20">
    <source>
        <dbReference type="Proteomes" id="UP000242704"/>
    </source>
</evidence>
<name>A0AAE5SZH0_STACR</name>
<dbReference type="InterPro" id="IPR003651">
    <property type="entry name" value="Endonuclease3_FeS-loop_motif"/>
</dbReference>
<dbReference type="GO" id="GO:0006298">
    <property type="term" value="P:mismatch repair"/>
    <property type="evidence" value="ECO:0007669"/>
    <property type="project" value="TreeGrafter"/>
</dbReference>
<evidence type="ECO:0000313" key="15">
    <source>
        <dbReference type="EMBL" id="PTG13781.1"/>
    </source>
</evidence>
<dbReference type="EC" id="3.2.2.31" evidence="3 13"/>
<keyword evidence="12 13" id="KW-0326">Glycosidase</keyword>
<feature type="domain" description="HhH-GPD" evidence="14">
    <location>
        <begin position="39"/>
        <end position="189"/>
    </location>
</feature>
<dbReference type="SMART" id="SM00525">
    <property type="entry name" value="FES"/>
    <property type="match status" value="1"/>
</dbReference>
<dbReference type="InterPro" id="IPR003265">
    <property type="entry name" value="HhH-GPD_domain"/>
</dbReference>
<proteinExistence type="inferred from homology"/>
<dbReference type="PROSITE" id="PS00764">
    <property type="entry name" value="ENDONUCLEASE_III_1"/>
    <property type="match status" value="1"/>
</dbReference>
<protein>
    <recommendedName>
        <fullName evidence="4 13">Adenine DNA glycosylase</fullName>
        <ecNumber evidence="3 13">3.2.2.31</ecNumber>
    </recommendedName>
</protein>
<keyword evidence="5" id="KW-0004">4Fe-4S</keyword>
<dbReference type="Gene3D" id="1.10.1670.10">
    <property type="entry name" value="Helix-hairpin-Helix base-excision DNA repair enzymes (C-terminal)"/>
    <property type="match status" value="1"/>
</dbReference>
<dbReference type="Proteomes" id="UP000242704">
    <property type="component" value="Unassembled WGS sequence"/>
</dbReference>
<evidence type="ECO:0000256" key="4">
    <source>
        <dbReference type="ARBA" id="ARBA00022023"/>
    </source>
</evidence>
<dbReference type="PANTHER" id="PTHR42944">
    <property type="entry name" value="ADENINE DNA GLYCOSYLASE"/>
    <property type="match status" value="1"/>
</dbReference>
<dbReference type="PANTHER" id="PTHR42944:SF1">
    <property type="entry name" value="ADENINE DNA GLYCOSYLASE"/>
    <property type="match status" value="1"/>
</dbReference>
<evidence type="ECO:0000259" key="14">
    <source>
        <dbReference type="SMART" id="SM00478"/>
    </source>
</evidence>
<dbReference type="SUPFAM" id="SSF55811">
    <property type="entry name" value="Nudix"/>
    <property type="match status" value="1"/>
</dbReference>
<comment type="cofactor">
    <cofactor evidence="13">
        <name>[4Fe-4S] cluster</name>
        <dbReference type="ChEBI" id="CHEBI:49883"/>
    </cofactor>
    <text evidence="13">Binds 1 [4Fe-4S] cluster.</text>
</comment>
<dbReference type="InterPro" id="IPR005760">
    <property type="entry name" value="A/G_AdeGlyc_MutY"/>
</dbReference>
<dbReference type="Proteomes" id="UP000242008">
    <property type="component" value="Unassembled WGS sequence"/>
</dbReference>
<comment type="catalytic activity">
    <reaction evidence="1 13">
        <text>Hydrolyzes free adenine bases from 7,8-dihydro-8-oxoguanine:adenine mismatched double-stranded DNA, leaving an apurinic site.</text>
        <dbReference type="EC" id="3.2.2.31"/>
    </reaction>
</comment>
<dbReference type="Proteomes" id="UP000242144">
    <property type="component" value="Unassembled WGS sequence"/>
</dbReference>
<keyword evidence="10" id="KW-0411">Iron-sulfur</keyword>
<dbReference type="InterPro" id="IPR004035">
    <property type="entry name" value="Endouclease-III_FeS-bd_BS"/>
</dbReference>
<dbReference type="Pfam" id="PF00730">
    <property type="entry name" value="HhH-GPD"/>
    <property type="match status" value="1"/>
</dbReference>
<evidence type="ECO:0000256" key="1">
    <source>
        <dbReference type="ARBA" id="ARBA00000843"/>
    </source>
</evidence>
<dbReference type="AlphaFoldDB" id="A0AAE5SZH0"/>
<evidence type="ECO:0000256" key="5">
    <source>
        <dbReference type="ARBA" id="ARBA00022485"/>
    </source>
</evidence>
<evidence type="ECO:0000256" key="9">
    <source>
        <dbReference type="ARBA" id="ARBA00023004"/>
    </source>
</evidence>
<keyword evidence="9 13" id="KW-0408">Iron</keyword>
<dbReference type="Pfam" id="PF14815">
    <property type="entry name" value="NUDIX_4"/>
    <property type="match status" value="1"/>
</dbReference>
<evidence type="ECO:0000256" key="11">
    <source>
        <dbReference type="ARBA" id="ARBA00023204"/>
    </source>
</evidence>
<dbReference type="GO" id="GO:0051539">
    <property type="term" value="F:4 iron, 4 sulfur cluster binding"/>
    <property type="evidence" value="ECO:0007669"/>
    <property type="project" value="UniProtKB-UniRule"/>
</dbReference>
<dbReference type="SUPFAM" id="SSF48150">
    <property type="entry name" value="DNA-glycosylase"/>
    <property type="match status" value="1"/>
</dbReference>
<dbReference type="GO" id="GO:0046872">
    <property type="term" value="F:metal ion binding"/>
    <property type="evidence" value="ECO:0007669"/>
    <property type="project" value="UniProtKB-UniRule"/>
</dbReference>
<evidence type="ECO:0000313" key="19">
    <source>
        <dbReference type="Proteomes" id="UP000242144"/>
    </source>
</evidence>
<evidence type="ECO:0000313" key="18">
    <source>
        <dbReference type="Proteomes" id="UP000242008"/>
    </source>
</evidence>
<dbReference type="InterPro" id="IPR023170">
    <property type="entry name" value="HhH_base_excis_C"/>
</dbReference>
<evidence type="ECO:0000313" key="16">
    <source>
        <dbReference type="EMBL" id="PTG27148.1"/>
    </source>
</evidence>
<organism evidence="15 20">
    <name type="scientific">Staphylococcus chromogenes</name>
    <name type="common">Staphylococcus hyicus subsp. chromogenes</name>
    <dbReference type="NCBI Taxonomy" id="46126"/>
    <lineage>
        <taxon>Bacteria</taxon>
        <taxon>Bacillati</taxon>
        <taxon>Bacillota</taxon>
        <taxon>Bacilli</taxon>
        <taxon>Bacillales</taxon>
        <taxon>Staphylococcaceae</taxon>
        <taxon>Staphylococcus</taxon>
    </lineage>
</organism>
<dbReference type="CDD" id="cd03431">
    <property type="entry name" value="NUDIX_DNA_Glycosylase_C-MutY"/>
    <property type="match status" value="1"/>
</dbReference>
<evidence type="ECO:0000256" key="8">
    <source>
        <dbReference type="ARBA" id="ARBA00022801"/>
    </source>
</evidence>
<keyword evidence="8" id="KW-0378">Hydrolase</keyword>
<keyword evidence="18" id="KW-1185">Reference proteome</keyword>
<dbReference type="EMBL" id="PZAO01000006">
    <property type="protein sequence ID" value="PTG70489.1"/>
    <property type="molecule type" value="Genomic_DNA"/>
</dbReference>
<evidence type="ECO:0000256" key="12">
    <source>
        <dbReference type="ARBA" id="ARBA00023295"/>
    </source>
</evidence>
<dbReference type="InterPro" id="IPR044298">
    <property type="entry name" value="MIG/MutY"/>
</dbReference>
<dbReference type="InterPro" id="IPR015797">
    <property type="entry name" value="NUDIX_hydrolase-like_dom_sf"/>
</dbReference>
<dbReference type="GO" id="GO:0034039">
    <property type="term" value="F:8-oxo-7,8-dihydroguanine DNA N-glycosylase activity"/>
    <property type="evidence" value="ECO:0007669"/>
    <property type="project" value="TreeGrafter"/>
</dbReference>
<keyword evidence="6" id="KW-0479">Metal-binding</keyword>
<evidence type="ECO:0000256" key="3">
    <source>
        <dbReference type="ARBA" id="ARBA00012045"/>
    </source>
</evidence>
<evidence type="ECO:0000256" key="2">
    <source>
        <dbReference type="ARBA" id="ARBA00008343"/>
    </source>
</evidence>
<dbReference type="NCBIfam" id="TIGR01084">
    <property type="entry name" value="mutY"/>
    <property type="match status" value="1"/>
</dbReference>
<sequence>MHNPEHFKSDLINWFEINQRQMPWRETSNPYYIWVSEVMLQQTQVNTVRSYYLKFIERFPTIEALANASDDDVLKYWEGLGYYSRARNFHTAAKEVAQNYGGQVPVQPEVFKTLKGVGPYTQAAVMSIAFNHPLPTVDGNVFRVWSRLNNDDSDIALQTTRTKFEAALRPYVETEAGTFNQAMMELGALICTPKNPLCLFCPVQTHCESYGKGTVLDLPVKTKKVKRKTETYNVYLIENENQEYVIEQITANLLTHMWEFPKHPSATSLDELKAIYGDTFEVNHEKIDTMKQQFTHVTWVLEVYRASVNLEKFKLPYEDSAWLSPKNRDQFTLPASMNKIYEKYCKRNGK</sequence>
<dbReference type="InterPro" id="IPR011257">
    <property type="entry name" value="DNA_glycosylase"/>
</dbReference>
<dbReference type="GO" id="GO:0000701">
    <property type="term" value="F:purine-specific mismatch base pair DNA N-glycosylase activity"/>
    <property type="evidence" value="ECO:0007669"/>
    <property type="project" value="UniProtKB-EC"/>
</dbReference>
<evidence type="ECO:0000256" key="13">
    <source>
        <dbReference type="RuleBase" id="RU365096"/>
    </source>
</evidence>
<dbReference type="EMBL" id="PZCM01000007">
    <property type="protein sequence ID" value="PTG27148.1"/>
    <property type="molecule type" value="Genomic_DNA"/>
</dbReference>
<keyword evidence="7 13" id="KW-0227">DNA damage</keyword>
<dbReference type="InterPro" id="IPR029119">
    <property type="entry name" value="MutY_C"/>
</dbReference>
<evidence type="ECO:0000256" key="10">
    <source>
        <dbReference type="ARBA" id="ARBA00023014"/>
    </source>
</evidence>
<gene>
    <name evidence="15" type="primary">mutY</name>
    <name evidence="16" type="ORF">BU638_07360</name>
    <name evidence="15" type="ORF">BU653_07140</name>
    <name evidence="17" type="ORF">BU676_03865</name>
</gene>
<comment type="similarity">
    <text evidence="2 13">Belongs to the Nth/MutY family.</text>
</comment>
<keyword evidence="11" id="KW-0234">DNA repair</keyword>
<reference evidence="18 19" key="1">
    <citation type="journal article" date="2016" name="Front. Microbiol.">
        <title>Comprehensive Phylogenetic Analysis of Bovine Non-aureus Staphylococci Species Based on Whole-Genome Sequencing.</title>
        <authorList>
            <person name="Naushad S."/>
            <person name="Barkema H.W."/>
            <person name="Luby C."/>
            <person name="Condas L.A."/>
            <person name="Nobrega D.B."/>
            <person name="Carson D.A."/>
            <person name="De Buck J."/>
        </authorList>
    </citation>
    <scope>NUCLEOTIDE SEQUENCE [LARGE SCALE GENOMIC DNA]</scope>
    <source>
        <strain evidence="16 19">SNUC 105</strain>
        <strain evidence="17 18">SNUC 1363</strain>
        <strain evidence="15 20">SNUC 505</strain>
    </source>
</reference>
<dbReference type="GO" id="GO:0006284">
    <property type="term" value="P:base-excision repair"/>
    <property type="evidence" value="ECO:0007669"/>
    <property type="project" value="UniProtKB-UniRule"/>
</dbReference>
<dbReference type="Gene3D" id="3.90.79.10">
    <property type="entry name" value="Nucleoside Triphosphate Pyrophosphohydrolase"/>
    <property type="match status" value="1"/>
</dbReference>
<dbReference type="FunFam" id="1.10.340.30:FF:000010">
    <property type="entry name" value="Adenine DNA glycosylase"/>
    <property type="match status" value="1"/>
</dbReference>
<evidence type="ECO:0000256" key="7">
    <source>
        <dbReference type="ARBA" id="ARBA00022763"/>
    </source>
</evidence>
<evidence type="ECO:0000313" key="17">
    <source>
        <dbReference type="EMBL" id="PTG70489.1"/>
    </source>
</evidence>
<accession>A0AAE5SZH0</accession>
<dbReference type="GO" id="GO:0032357">
    <property type="term" value="F:oxidized purine DNA binding"/>
    <property type="evidence" value="ECO:0007669"/>
    <property type="project" value="TreeGrafter"/>
</dbReference>
<dbReference type="GO" id="GO:0035485">
    <property type="term" value="F:adenine/guanine mispair binding"/>
    <property type="evidence" value="ECO:0007669"/>
    <property type="project" value="TreeGrafter"/>
</dbReference>
<evidence type="ECO:0000256" key="6">
    <source>
        <dbReference type="ARBA" id="ARBA00022723"/>
    </source>
</evidence>
<dbReference type="RefSeq" id="WP_037575817.1">
    <property type="nucleotide sequence ID" value="NZ_CP133244.1"/>
</dbReference>
<reference evidence="15" key="2">
    <citation type="submission" date="2018-03" db="EMBL/GenBank/DDBJ databases">
        <authorList>
            <person name="Naushad S."/>
        </authorList>
    </citation>
    <scope>NUCLEOTIDE SEQUENCE</scope>
    <source>
        <strain evidence="16">SNUC 105</strain>
        <strain evidence="17">SNUC 1363</strain>
        <strain evidence="15">SNUC 505</strain>
    </source>
</reference>
<comment type="caution">
    <text evidence="15">The sequence shown here is derived from an EMBL/GenBank/DDBJ whole genome shotgun (WGS) entry which is preliminary data.</text>
</comment>
<dbReference type="EMBL" id="PZBZ01000033">
    <property type="protein sequence ID" value="PTG13781.1"/>
    <property type="molecule type" value="Genomic_DNA"/>
</dbReference>
<comment type="function">
    <text evidence="13">Adenine glycosylase active on G-A mispairs.</text>
</comment>
<dbReference type="SMART" id="SM00478">
    <property type="entry name" value="ENDO3c"/>
    <property type="match status" value="1"/>
</dbReference>
<dbReference type="Gene3D" id="1.10.340.30">
    <property type="entry name" value="Hypothetical protein, domain 2"/>
    <property type="match status" value="1"/>
</dbReference>